<feature type="compositionally biased region" description="Basic residues" evidence="1">
    <location>
        <begin position="210"/>
        <end position="220"/>
    </location>
</feature>
<dbReference type="Proteomes" id="UP000094112">
    <property type="component" value="Unassembled WGS sequence"/>
</dbReference>
<dbReference type="InterPro" id="IPR002999">
    <property type="entry name" value="Tudor"/>
</dbReference>
<accession>A0A1E3NX12</accession>
<keyword evidence="4" id="KW-1185">Reference proteome</keyword>
<proteinExistence type="predicted"/>
<evidence type="ECO:0000259" key="2">
    <source>
        <dbReference type="SMART" id="SM00333"/>
    </source>
</evidence>
<feature type="compositionally biased region" description="Low complexity" evidence="1">
    <location>
        <begin position="65"/>
        <end position="76"/>
    </location>
</feature>
<protein>
    <recommendedName>
        <fullName evidence="2">Tudor domain-containing protein</fullName>
    </recommendedName>
</protein>
<feature type="compositionally biased region" description="Basic and acidic residues" evidence="1">
    <location>
        <begin position="151"/>
        <end position="160"/>
    </location>
</feature>
<dbReference type="RefSeq" id="XP_019036895.1">
    <property type="nucleotide sequence ID" value="XM_019183851.1"/>
</dbReference>
<reference evidence="3 4" key="1">
    <citation type="journal article" date="2016" name="Proc. Natl. Acad. Sci. U.S.A.">
        <title>Comparative genomics of biotechnologically important yeasts.</title>
        <authorList>
            <person name="Riley R."/>
            <person name="Haridas S."/>
            <person name="Wolfe K.H."/>
            <person name="Lopes M.R."/>
            <person name="Hittinger C.T."/>
            <person name="Goeker M."/>
            <person name="Salamov A.A."/>
            <person name="Wisecaver J.H."/>
            <person name="Long T.M."/>
            <person name="Calvey C.H."/>
            <person name="Aerts A.L."/>
            <person name="Barry K.W."/>
            <person name="Choi C."/>
            <person name="Clum A."/>
            <person name="Coughlan A.Y."/>
            <person name="Deshpande S."/>
            <person name="Douglass A.P."/>
            <person name="Hanson S.J."/>
            <person name="Klenk H.-P."/>
            <person name="LaButti K.M."/>
            <person name="Lapidus A."/>
            <person name="Lindquist E.A."/>
            <person name="Lipzen A.M."/>
            <person name="Meier-Kolthoff J.P."/>
            <person name="Ohm R.A."/>
            <person name="Otillar R.P."/>
            <person name="Pangilinan J.L."/>
            <person name="Peng Y."/>
            <person name="Rokas A."/>
            <person name="Rosa C.A."/>
            <person name="Scheuner C."/>
            <person name="Sibirny A.A."/>
            <person name="Slot J.C."/>
            <person name="Stielow J.B."/>
            <person name="Sun H."/>
            <person name="Kurtzman C.P."/>
            <person name="Blackwell M."/>
            <person name="Grigoriev I.V."/>
            <person name="Jeffries T.W."/>
        </authorList>
    </citation>
    <scope>NUCLEOTIDE SEQUENCE [LARGE SCALE GENOMIC DNA]</scope>
    <source>
        <strain evidence="4">ATCC 58044 / CBS 1984 / NCYC 433 / NRRL Y-366-8</strain>
    </source>
</reference>
<dbReference type="GeneID" id="30201097"/>
<sequence length="220" mass="25615">MSDLEEYRSQLKDIEDTLKQDPENESLKELQKELQDLVSLLSQEEEQQQQEEQEPSKSATPLPPSSRDTTPSTSSSIDFKVGDIVYVKNKLDKEFKEVKITTISGNNKLITVKFEEDDKIDTYPIEDIYKEKPKMNKYRLKKQKLENQQLKSKESEKEMNKSVQSWKNFNSKKKKKIGINEKSQFKTSDNVGSKVGVVNSGRPMTETKKKERALHRYNPY</sequence>
<dbReference type="STRING" id="683960.A0A1E3NX12"/>
<evidence type="ECO:0000256" key="1">
    <source>
        <dbReference type="SAM" id="MobiDB-lite"/>
    </source>
</evidence>
<feature type="region of interest" description="Disordered" evidence="1">
    <location>
        <begin position="1"/>
        <end position="25"/>
    </location>
</feature>
<gene>
    <name evidence="3" type="ORF">WICANDRAFT_65034</name>
</gene>
<name>A0A1E3NX12_WICAA</name>
<dbReference type="AlphaFoldDB" id="A0A1E3NX12"/>
<feature type="compositionally biased region" description="Low complexity" evidence="1">
    <location>
        <begin position="190"/>
        <end position="201"/>
    </location>
</feature>
<dbReference type="SMART" id="SM00333">
    <property type="entry name" value="TUDOR"/>
    <property type="match status" value="1"/>
</dbReference>
<feature type="region of interest" description="Disordered" evidence="1">
    <location>
        <begin position="38"/>
        <end position="76"/>
    </location>
</feature>
<feature type="region of interest" description="Disordered" evidence="1">
    <location>
        <begin position="145"/>
        <end position="220"/>
    </location>
</feature>
<evidence type="ECO:0000313" key="4">
    <source>
        <dbReference type="Proteomes" id="UP000094112"/>
    </source>
</evidence>
<organism evidence="3 4">
    <name type="scientific">Wickerhamomyces anomalus (strain ATCC 58044 / CBS 1984 / NCYC 433 / NRRL Y-366-8)</name>
    <name type="common">Yeast</name>
    <name type="synonym">Hansenula anomala</name>
    <dbReference type="NCBI Taxonomy" id="683960"/>
    <lineage>
        <taxon>Eukaryota</taxon>
        <taxon>Fungi</taxon>
        <taxon>Dikarya</taxon>
        <taxon>Ascomycota</taxon>
        <taxon>Saccharomycotina</taxon>
        <taxon>Saccharomycetes</taxon>
        <taxon>Phaffomycetales</taxon>
        <taxon>Wickerhamomycetaceae</taxon>
        <taxon>Wickerhamomyces</taxon>
    </lineage>
</organism>
<feature type="compositionally biased region" description="Acidic residues" evidence="1">
    <location>
        <begin position="43"/>
        <end position="53"/>
    </location>
</feature>
<evidence type="ECO:0000313" key="3">
    <source>
        <dbReference type="EMBL" id="ODQ57688.1"/>
    </source>
</evidence>
<dbReference type="EMBL" id="KV454213">
    <property type="protein sequence ID" value="ODQ57688.1"/>
    <property type="molecule type" value="Genomic_DNA"/>
</dbReference>
<feature type="domain" description="Tudor" evidence="2">
    <location>
        <begin position="77"/>
        <end position="136"/>
    </location>
</feature>
<dbReference type="OrthoDB" id="79171at2759"/>